<protein>
    <recommendedName>
        <fullName evidence="4">Type I restriction enzyme R protein N terminus (HSDR_N)</fullName>
    </recommendedName>
</protein>
<sequence>MPYGNFKTIEDIQARFPVAIDSGAPLFDSIEEISPGAQFAEMLKENVDLALNIDTEKARSEFIIAPLLMEIRRMLEKKISLFSGSEFNVDSDAGLNGYCDFIISKSPDQVFIRAPVICVVEAKNENIRAGFGQCIAEMLAARLFNERNAASFDYILGVVTTGSNWRFLKLEGDRISIDFNEYLISQVGKILGILTMAIKDNGAV</sequence>
<evidence type="ECO:0000313" key="1">
    <source>
        <dbReference type="EMBL" id="VFJ88558.1"/>
    </source>
</evidence>
<evidence type="ECO:0000313" key="3">
    <source>
        <dbReference type="EMBL" id="VFJ96759.1"/>
    </source>
</evidence>
<evidence type="ECO:0000313" key="2">
    <source>
        <dbReference type="EMBL" id="VFJ90608.1"/>
    </source>
</evidence>
<dbReference type="EMBL" id="CAADFI010000010">
    <property type="protein sequence ID" value="VFJ90608.1"/>
    <property type="molecule type" value="Genomic_DNA"/>
</dbReference>
<name>A0A450U9C8_9GAMM</name>
<evidence type="ECO:0008006" key="4">
    <source>
        <dbReference type="Google" id="ProtNLM"/>
    </source>
</evidence>
<accession>A0A450U9C8</accession>
<reference evidence="1" key="1">
    <citation type="submission" date="2019-02" db="EMBL/GenBank/DDBJ databases">
        <authorList>
            <person name="Gruber-Vodicka R. H."/>
            <person name="Seah K. B. B."/>
        </authorList>
    </citation>
    <scope>NUCLEOTIDE SEQUENCE</scope>
    <source>
        <strain evidence="3">BECK_SA2B12</strain>
        <strain evidence="1">BECK_SA2B15</strain>
        <strain evidence="2">BECK_SA2B20</strain>
    </source>
</reference>
<dbReference type="AlphaFoldDB" id="A0A450U9C8"/>
<organism evidence="1">
    <name type="scientific">Candidatus Kentrum eta</name>
    <dbReference type="NCBI Taxonomy" id="2126337"/>
    <lineage>
        <taxon>Bacteria</taxon>
        <taxon>Pseudomonadati</taxon>
        <taxon>Pseudomonadota</taxon>
        <taxon>Gammaproteobacteria</taxon>
        <taxon>Candidatus Kentrum</taxon>
    </lineage>
</organism>
<gene>
    <name evidence="1" type="ORF">BECKH772A_GA0070896_1000928</name>
    <name evidence="2" type="ORF">BECKH772B_GA0070898_1001028</name>
    <name evidence="3" type="ORF">BECKH772C_GA0070978_1000828</name>
</gene>
<dbReference type="EMBL" id="CAADFJ010000008">
    <property type="protein sequence ID" value="VFJ96759.1"/>
    <property type="molecule type" value="Genomic_DNA"/>
</dbReference>
<proteinExistence type="predicted"/>
<dbReference type="EMBL" id="CAADFG010000009">
    <property type="protein sequence ID" value="VFJ88558.1"/>
    <property type="molecule type" value="Genomic_DNA"/>
</dbReference>